<dbReference type="InterPro" id="IPR013108">
    <property type="entry name" value="Amidohydro_3"/>
</dbReference>
<dbReference type="AlphaFoldDB" id="A0AAW0CGJ1"/>
<dbReference type="InterPro" id="IPR011059">
    <property type="entry name" value="Metal-dep_hydrolase_composite"/>
</dbReference>
<feature type="domain" description="Amidohydrolase 3" evidence="1">
    <location>
        <begin position="132"/>
        <end position="612"/>
    </location>
</feature>
<dbReference type="InterPro" id="IPR033932">
    <property type="entry name" value="YtcJ-like"/>
</dbReference>
<dbReference type="InterPro" id="IPR032466">
    <property type="entry name" value="Metal_Hydrolase"/>
</dbReference>
<proteinExistence type="predicted"/>
<sequence length="616" mass="69271">MPKDEKSPNVPPRQRRSLNRLWISALLLGFGAFRSLHANHANQYILCSQSQNIYTVNAEKPRVECLAVRGSSIVETGGLGKNWFYSWLVRKLIFVNVDELQEALDLNPFSFLPWLPEFLQFKPKVVHVDTNSIVVPGLADAHAHIIENGFKMQLQLDTAKSITEVIERIKDYIVAHPDLSSDRWIEGMGWDQNKWPESKFPTAADLDTDPLLRGRAIALRRVDGHATWVSTRVLEIMRDLPPDSEVEGGIIVRDESGKPTGVFVDNAISLIPAPEWTEDQIGEYFDATMEEALKYGLTSIHDADTYPQMRHFFIKQAEAGRIPMRLYLMLNGHSEVPEKVQLVNHGKQGRLTIRSIKMYTDGALGSWGAALLEPYSDKPDTSGIMRSTQGEMDKLVRKYWKDGWQVNIHCIGDRANHVVLDIFESIIQGDTKANVSEWRPRIEHAQIMTQEDLVRAGKLGVITSVQPTHATSDMWYAETRLGPERIKGAYAYQTQLKNSQKNVLPLGSDFPVEGVNPLLGFYASVSRLSVDGTSPHGSDGWYSKERLTREQALKGMTLDAAYASFTENELGSLEKGKKADFVVLDKDIMIVPFEEILQARVQATVIDGKVVYGKLE</sequence>
<gene>
    <name evidence="2" type="ORF">VNI00_010120</name>
</gene>
<dbReference type="SUPFAM" id="SSF51338">
    <property type="entry name" value="Composite domain of metallo-dependent hydrolases"/>
    <property type="match status" value="1"/>
</dbReference>
<dbReference type="Pfam" id="PF07969">
    <property type="entry name" value="Amidohydro_3"/>
    <property type="match status" value="1"/>
</dbReference>
<dbReference type="Proteomes" id="UP001383192">
    <property type="component" value="Unassembled WGS sequence"/>
</dbReference>
<dbReference type="Gene3D" id="2.30.40.10">
    <property type="entry name" value="Urease, subunit C, domain 1"/>
    <property type="match status" value="1"/>
</dbReference>
<evidence type="ECO:0000313" key="2">
    <source>
        <dbReference type="EMBL" id="KAK7039215.1"/>
    </source>
</evidence>
<name>A0AAW0CGJ1_9AGAR</name>
<comment type="caution">
    <text evidence="2">The sequence shown here is derived from an EMBL/GenBank/DDBJ whole genome shotgun (WGS) entry which is preliminary data.</text>
</comment>
<dbReference type="EMBL" id="JAYKXP010000039">
    <property type="protein sequence ID" value="KAK7039215.1"/>
    <property type="molecule type" value="Genomic_DNA"/>
</dbReference>
<reference evidence="2 3" key="1">
    <citation type="submission" date="2024-01" db="EMBL/GenBank/DDBJ databases">
        <title>A draft genome for a cacao thread blight-causing isolate of Paramarasmius palmivorus.</title>
        <authorList>
            <person name="Baruah I.K."/>
            <person name="Bukari Y."/>
            <person name="Amoako-Attah I."/>
            <person name="Meinhardt L.W."/>
            <person name="Bailey B.A."/>
            <person name="Cohen S.P."/>
        </authorList>
    </citation>
    <scope>NUCLEOTIDE SEQUENCE [LARGE SCALE GENOMIC DNA]</scope>
    <source>
        <strain evidence="2 3">GH-12</strain>
    </source>
</reference>
<dbReference type="PANTHER" id="PTHR22642">
    <property type="entry name" value="IMIDAZOLONEPROPIONASE"/>
    <property type="match status" value="1"/>
</dbReference>
<keyword evidence="3" id="KW-1185">Reference proteome</keyword>
<dbReference type="Gene3D" id="3.10.310.70">
    <property type="match status" value="1"/>
</dbReference>
<dbReference type="PANTHER" id="PTHR22642:SF2">
    <property type="entry name" value="PROTEIN LONG AFTER FAR-RED 3"/>
    <property type="match status" value="1"/>
</dbReference>
<protein>
    <recommendedName>
        <fullName evidence="1">Amidohydrolase 3 domain-containing protein</fullName>
    </recommendedName>
</protein>
<dbReference type="SUPFAM" id="SSF51556">
    <property type="entry name" value="Metallo-dependent hydrolases"/>
    <property type="match status" value="1"/>
</dbReference>
<dbReference type="GO" id="GO:0016810">
    <property type="term" value="F:hydrolase activity, acting on carbon-nitrogen (but not peptide) bonds"/>
    <property type="evidence" value="ECO:0007669"/>
    <property type="project" value="InterPro"/>
</dbReference>
<evidence type="ECO:0000313" key="3">
    <source>
        <dbReference type="Proteomes" id="UP001383192"/>
    </source>
</evidence>
<dbReference type="Gene3D" id="3.20.20.140">
    <property type="entry name" value="Metal-dependent hydrolases"/>
    <property type="match status" value="1"/>
</dbReference>
<organism evidence="2 3">
    <name type="scientific">Paramarasmius palmivorus</name>
    <dbReference type="NCBI Taxonomy" id="297713"/>
    <lineage>
        <taxon>Eukaryota</taxon>
        <taxon>Fungi</taxon>
        <taxon>Dikarya</taxon>
        <taxon>Basidiomycota</taxon>
        <taxon>Agaricomycotina</taxon>
        <taxon>Agaricomycetes</taxon>
        <taxon>Agaricomycetidae</taxon>
        <taxon>Agaricales</taxon>
        <taxon>Marasmiineae</taxon>
        <taxon>Marasmiaceae</taxon>
        <taxon>Paramarasmius</taxon>
    </lineage>
</organism>
<evidence type="ECO:0000259" key="1">
    <source>
        <dbReference type="Pfam" id="PF07969"/>
    </source>
</evidence>
<dbReference type="CDD" id="cd01300">
    <property type="entry name" value="YtcJ_like"/>
    <property type="match status" value="1"/>
</dbReference>
<accession>A0AAW0CGJ1</accession>